<dbReference type="AlphaFoldDB" id="A0A9P8VRZ5"/>
<dbReference type="EMBL" id="JAGPYM010000072">
    <property type="protein sequence ID" value="KAH6869438.1"/>
    <property type="molecule type" value="Genomic_DNA"/>
</dbReference>
<comment type="caution">
    <text evidence="1">The sequence shown here is derived from an EMBL/GenBank/DDBJ whole genome shotgun (WGS) entry which is preliminary data.</text>
</comment>
<reference evidence="1 2" key="1">
    <citation type="journal article" date="2021" name="Nat. Commun.">
        <title>Genetic determinants of endophytism in the Arabidopsis root mycobiome.</title>
        <authorList>
            <person name="Mesny F."/>
            <person name="Miyauchi S."/>
            <person name="Thiergart T."/>
            <person name="Pickel B."/>
            <person name="Atanasova L."/>
            <person name="Karlsson M."/>
            <person name="Huettel B."/>
            <person name="Barry K.W."/>
            <person name="Haridas S."/>
            <person name="Chen C."/>
            <person name="Bauer D."/>
            <person name="Andreopoulos W."/>
            <person name="Pangilinan J."/>
            <person name="LaButti K."/>
            <person name="Riley R."/>
            <person name="Lipzen A."/>
            <person name="Clum A."/>
            <person name="Drula E."/>
            <person name="Henrissat B."/>
            <person name="Kohler A."/>
            <person name="Grigoriev I.V."/>
            <person name="Martin F.M."/>
            <person name="Hacquard S."/>
        </authorList>
    </citation>
    <scope>NUCLEOTIDE SEQUENCE [LARGE SCALE GENOMIC DNA]</scope>
    <source>
        <strain evidence="1 2">MPI-CAGE-CH-0241</strain>
    </source>
</reference>
<keyword evidence="2" id="KW-1185">Reference proteome</keyword>
<proteinExistence type="predicted"/>
<evidence type="ECO:0000313" key="1">
    <source>
        <dbReference type="EMBL" id="KAH6869438.1"/>
    </source>
</evidence>
<dbReference type="Gene3D" id="3.40.50.720">
    <property type="entry name" value="NAD(P)-binding Rossmann-like Domain"/>
    <property type="match status" value="1"/>
</dbReference>
<sequence>MAAIPGSGNTSVTFTHTFDLAKYVDRALDLEKWNPGSYIVGDKVTWNEFAEIAEAAKGVKCHGP</sequence>
<gene>
    <name evidence="1" type="ORF">B0T10DRAFT_568906</name>
</gene>
<dbReference type="SUPFAM" id="SSF51735">
    <property type="entry name" value="NAD(P)-binding Rossmann-fold domains"/>
    <property type="match status" value="1"/>
</dbReference>
<dbReference type="Proteomes" id="UP000777438">
    <property type="component" value="Unassembled WGS sequence"/>
</dbReference>
<accession>A0A9P8VRZ5</accession>
<protein>
    <submittedName>
        <fullName evidence="1">Uncharacterized protein</fullName>
    </submittedName>
</protein>
<dbReference type="InterPro" id="IPR036291">
    <property type="entry name" value="NAD(P)-bd_dom_sf"/>
</dbReference>
<evidence type="ECO:0000313" key="2">
    <source>
        <dbReference type="Proteomes" id="UP000777438"/>
    </source>
</evidence>
<name>A0A9P8VRZ5_9HYPO</name>
<organism evidence="1 2">
    <name type="scientific">Thelonectria olida</name>
    <dbReference type="NCBI Taxonomy" id="1576542"/>
    <lineage>
        <taxon>Eukaryota</taxon>
        <taxon>Fungi</taxon>
        <taxon>Dikarya</taxon>
        <taxon>Ascomycota</taxon>
        <taxon>Pezizomycotina</taxon>
        <taxon>Sordariomycetes</taxon>
        <taxon>Hypocreomycetidae</taxon>
        <taxon>Hypocreales</taxon>
        <taxon>Nectriaceae</taxon>
        <taxon>Thelonectria</taxon>
    </lineage>
</organism>
<dbReference type="OrthoDB" id="419598at2759"/>